<sequence length="162" mass="17964">MDLFEYSRLDQISKEAPLAARMRPRSLEEFVGQEEIAGPGRLLRRAIEGDQLSSLILWGPPGTGKTTLAMIIANTTKSYFAAISAVMAGVADIRRIIAEAKNRRGMYGQRTIVLVDEIHRFNKAQQDALLPHVEDGTIVLIGSTTENPYFEVIPPLVSRSRI</sequence>
<proteinExistence type="inferred from homology"/>
<dbReference type="InterPro" id="IPR027417">
    <property type="entry name" value="P-loop_NTPase"/>
</dbReference>
<dbReference type="InterPro" id="IPR003593">
    <property type="entry name" value="AAA+_ATPase"/>
</dbReference>
<dbReference type="FunFam" id="3.40.50.300:FF:000345">
    <property type="entry name" value="AAA family ATPase"/>
    <property type="match status" value="1"/>
</dbReference>
<dbReference type="GO" id="GO:0005524">
    <property type="term" value="F:ATP binding"/>
    <property type="evidence" value="ECO:0007669"/>
    <property type="project" value="UniProtKB-KW"/>
</dbReference>
<protein>
    <recommendedName>
        <fullName evidence="4">AAA+ ATPase domain-containing protein</fullName>
    </recommendedName>
</protein>
<comment type="caution">
    <text evidence="5">The sequence shown here is derived from an EMBL/GenBank/DDBJ whole genome shotgun (WGS) entry which is preliminary data.</text>
</comment>
<dbReference type="SUPFAM" id="SSF52540">
    <property type="entry name" value="P-loop containing nucleoside triphosphate hydrolases"/>
    <property type="match status" value="1"/>
</dbReference>
<dbReference type="Gene3D" id="3.40.50.300">
    <property type="entry name" value="P-loop containing nucleotide triphosphate hydrolases"/>
    <property type="match status" value="1"/>
</dbReference>
<reference evidence="5" key="1">
    <citation type="journal article" date="2014" name="Front. Microbiol.">
        <title>High frequency of phylogenetically diverse reductive dehalogenase-homologous genes in deep subseafloor sedimentary metagenomes.</title>
        <authorList>
            <person name="Kawai M."/>
            <person name="Futagami T."/>
            <person name="Toyoda A."/>
            <person name="Takaki Y."/>
            <person name="Nishi S."/>
            <person name="Hori S."/>
            <person name="Arai W."/>
            <person name="Tsubouchi T."/>
            <person name="Morono Y."/>
            <person name="Uchiyama I."/>
            <person name="Ito T."/>
            <person name="Fujiyama A."/>
            <person name="Inagaki F."/>
            <person name="Takami H."/>
        </authorList>
    </citation>
    <scope>NUCLEOTIDE SEQUENCE</scope>
    <source>
        <strain evidence="5">Expedition CK06-06</strain>
    </source>
</reference>
<keyword evidence="3" id="KW-0067">ATP-binding</keyword>
<dbReference type="SMART" id="SM00382">
    <property type="entry name" value="AAA"/>
    <property type="match status" value="1"/>
</dbReference>
<dbReference type="PANTHER" id="PTHR13779">
    <property type="entry name" value="WERNER HELICASE-INTERACTING PROTEIN 1 FAMILY MEMBER"/>
    <property type="match status" value="1"/>
</dbReference>
<dbReference type="AlphaFoldDB" id="X1LW10"/>
<gene>
    <name evidence="5" type="ORF">S06H3_29709</name>
</gene>
<dbReference type="PANTHER" id="PTHR13779:SF7">
    <property type="entry name" value="ATPASE WRNIP1"/>
    <property type="match status" value="1"/>
</dbReference>
<dbReference type="CDD" id="cd00009">
    <property type="entry name" value="AAA"/>
    <property type="match status" value="1"/>
</dbReference>
<feature type="non-terminal residue" evidence="5">
    <location>
        <position position="162"/>
    </location>
</feature>
<accession>X1LW10</accession>
<name>X1LW10_9ZZZZ</name>
<comment type="similarity">
    <text evidence="1">Belongs to the AAA ATPase family. RarA/MGS1/WRNIP1 subfamily.</text>
</comment>
<dbReference type="GO" id="GO:0006310">
    <property type="term" value="P:DNA recombination"/>
    <property type="evidence" value="ECO:0007669"/>
    <property type="project" value="InterPro"/>
</dbReference>
<evidence type="ECO:0000313" key="5">
    <source>
        <dbReference type="EMBL" id="GAI23273.1"/>
    </source>
</evidence>
<evidence type="ECO:0000256" key="1">
    <source>
        <dbReference type="ARBA" id="ARBA00008959"/>
    </source>
</evidence>
<dbReference type="GO" id="GO:0000731">
    <property type="term" value="P:DNA synthesis involved in DNA repair"/>
    <property type="evidence" value="ECO:0007669"/>
    <property type="project" value="TreeGrafter"/>
</dbReference>
<dbReference type="Pfam" id="PF05496">
    <property type="entry name" value="RuvB_N"/>
    <property type="match status" value="1"/>
</dbReference>
<dbReference type="GO" id="GO:0006261">
    <property type="term" value="P:DNA-templated DNA replication"/>
    <property type="evidence" value="ECO:0007669"/>
    <property type="project" value="TreeGrafter"/>
</dbReference>
<evidence type="ECO:0000256" key="2">
    <source>
        <dbReference type="ARBA" id="ARBA00022741"/>
    </source>
</evidence>
<evidence type="ECO:0000256" key="3">
    <source>
        <dbReference type="ARBA" id="ARBA00022840"/>
    </source>
</evidence>
<dbReference type="GO" id="GO:0017116">
    <property type="term" value="F:single-stranded DNA helicase activity"/>
    <property type="evidence" value="ECO:0007669"/>
    <property type="project" value="TreeGrafter"/>
</dbReference>
<feature type="domain" description="AAA+ ATPase" evidence="4">
    <location>
        <begin position="51"/>
        <end position="159"/>
    </location>
</feature>
<dbReference type="EMBL" id="BARV01017433">
    <property type="protein sequence ID" value="GAI23273.1"/>
    <property type="molecule type" value="Genomic_DNA"/>
</dbReference>
<organism evidence="5">
    <name type="scientific">marine sediment metagenome</name>
    <dbReference type="NCBI Taxonomy" id="412755"/>
    <lineage>
        <taxon>unclassified sequences</taxon>
        <taxon>metagenomes</taxon>
        <taxon>ecological metagenomes</taxon>
    </lineage>
</organism>
<keyword evidence="2" id="KW-0547">Nucleotide-binding</keyword>
<evidence type="ECO:0000259" key="4">
    <source>
        <dbReference type="SMART" id="SM00382"/>
    </source>
</evidence>
<dbReference type="InterPro" id="IPR008824">
    <property type="entry name" value="RuvB-like_N"/>
</dbReference>
<dbReference type="GO" id="GO:0008047">
    <property type="term" value="F:enzyme activator activity"/>
    <property type="evidence" value="ECO:0007669"/>
    <property type="project" value="TreeGrafter"/>
</dbReference>
<dbReference type="InterPro" id="IPR051314">
    <property type="entry name" value="AAA_ATPase_RarA/MGS1/WRNIP1"/>
</dbReference>
<dbReference type="GO" id="GO:0009378">
    <property type="term" value="F:four-way junction helicase activity"/>
    <property type="evidence" value="ECO:0007669"/>
    <property type="project" value="InterPro"/>
</dbReference>